<feature type="region of interest" description="Disordered" evidence="1">
    <location>
        <begin position="145"/>
        <end position="169"/>
    </location>
</feature>
<dbReference type="RefSeq" id="WP_044644291.1">
    <property type="nucleotide sequence ID" value="NZ_JTHP01000001.1"/>
</dbReference>
<protein>
    <submittedName>
        <fullName evidence="4">Copper amine oxidase</fullName>
    </submittedName>
</protein>
<evidence type="ECO:0000256" key="2">
    <source>
        <dbReference type="SAM" id="SignalP"/>
    </source>
</evidence>
<dbReference type="AlphaFoldDB" id="A0A0D7X909"/>
<sequence length="349" mass="38891">MKSLKSMKKPVIITAVSALAISGALFSQSTYAAQVTKPIQAVYNNIKIIYNGTEVPYDAKTEPFMLDGVTYLPLRLAGTALDKKVDWDGTNKRVVIADKGVPIDQSTVTALNNQITTLTQELNTAKAANTTKDATIAQLQKDNQTLKDDANKSSSSTLKDLERQLNRDYRDKNNANADITLKGDKNDITVTIELTESRWNDISSSRQESYLEDISNDILKTFKDADIEGTVKNSNNGNKLVTFEADSKGNVDLEKLSSKVDLSELKRVLLNDFDRKYNNVSIDFSVKGDSSEVTVDAYVKTDDWNSLTYYQKNRIQEDIISDIRNKNVSRVKGIVHSNENNSTLATFNY</sequence>
<evidence type="ECO:0000256" key="1">
    <source>
        <dbReference type="SAM" id="MobiDB-lite"/>
    </source>
</evidence>
<dbReference type="Proteomes" id="UP000032534">
    <property type="component" value="Unassembled WGS sequence"/>
</dbReference>
<evidence type="ECO:0000259" key="3">
    <source>
        <dbReference type="Pfam" id="PF07833"/>
    </source>
</evidence>
<keyword evidence="2" id="KW-0732">Signal</keyword>
<keyword evidence="5" id="KW-1185">Reference proteome</keyword>
<reference evidence="4 5" key="1">
    <citation type="submission" date="2014-11" db="EMBL/GenBank/DDBJ databases">
        <title>Draft Genome Sequences of Paenibacillus polymyxa NRRL B-30509 and Paenibacillus terrae NRRL B-30644, Strains from a Poultry Environment that Produce Tridecaptin A and Paenicidins.</title>
        <authorList>
            <person name="van Belkum M.J."/>
            <person name="Lohans C.T."/>
            <person name="Vederas J.C."/>
        </authorList>
    </citation>
    <scope>NUCLEOTIDE SEQUENCE [LARGE SCALE GENOMIC DNA]</scope>
    <source>
        <strain evidence="4 5">NRRL B-30644</strain>
    </source>
</reference>
<evidence type="ECO:0000313" key="4">
    <source>
        <dbReference type="EMBL" id="KJD47498.1"/>
    </source>
</evidence>
<feature type="signal peptide" evidence="2">
    <location>
        <begin position="1"/>
        <end position="32"/>
    </location>
</feature>
<evidence type="ECO:0000313" key="5">
    <source>
        <dbReference type="Proteomes" id="UP000032534"/>
    </source>
</evidence>
<feature type="domain" description="Copper amine oxidase-like N-terminal" evidence="3">
    <location>
        <begin position="51"/>
        <end position="121"/>
    </location>
</feature>
<name>A0A0D7X909_9BACL</name>
<dbReference type="OrthoDB" id="9780101at2"/>
<proteinExistence type="predicted"/>
<dbReference type="InterPro" id="IPR036582">
    <property type="entry name" value="Mao_N_sf"/>
</dbReference>
<dbReference type="EMBL" id="JTHP01000001">
    <property type="protein sequence ID" value="KJD47498.1"/>
    <property type="molecule type" value="Genomic_DNA"/>
</dbReference>
<accession>A0A0D7X909</accession>
<dbReference type="PATRIC" id="fig|159743.3.peg.158"/>
<feature type="compositionally biased region" description="Basic and acidic residues" evidence="1">
    <location>
        <begin position="159"/>
        <end position="169"/>
    </location>
</feature>
<dbReference type="InterPro" id="IPR012854">
    <property type="entry name" value="Cu_amine_oxidase-like_N"/>
</dbReference>
<comment type="caution">
    <text evidence="4">The sequence shown here is derived from an EMBL/GenBank/DDBJ whole genome shotgun (WGS) entry which is preliminary data.</text>
</comment>
<feature type="chain" id="PRO_5002326395" evidence="2">
    <location>
        <begin position="33"/>
        <end position="349"/>
    </location>
</feature>
<dbReference type="Pfam" id="PF07833">
    <property type="entry name" value="Cu_amine_oxidN1"/>
    <property type="match status" value="1"/>
</dbReference>
<organism evidence="4 5">
    <name type="scientific">Paenibacillus terrae</name>
    <dbReference type="NCBI Taxonomy" id="159743"/>
    <lineage>
        <taxon>Bacteria</taxon>
        <taxon>Bacillati</taxon>
        <taxon>Bacillota</taxon>
        <taxon>Bacilli</taxon>
        <taxon>Bacillales</taxon>
        <taxon>Paenibacillaceae</taxon>
        <taxon>Paenibacillus</taxon>
    </lineage>
</organism>
<dbReference type="SUPFAM" id="SSF55383">
    <property type="entry name" value="Copper amine oxidase, domain N"/>
    <property type="match status" value="1"/>
</dbReference>
<gene>
    <name evidence="4" type="ORF">QD47_00670</name>
</gene>